<evidence type="ECO:0000259" key="3">
    <source>
        <dbReference type="PROSITE" id="PS51782"/>
    </source>
</evidence>
<dbReference type="EMBL" id="DF968181">
    <property type="protein sequence ID" value="GAP41811.1"/>
    <property type="molecule type" value="Genomic_DNA"/>
</dbReference>
<dbReference type="Gene3D" id="2.70.70.10">
    <property type="entry name" value="Glucose Permease (Domain IIA)"/>
    <property type="match status" value="1"/>
</dbReference>
<reference evidence="4" key="1">
    <citation type="journal article" date="2015" name="Genome Announc.">
        <title>Draft Genome Sequence of Anaerolineae Strain TC1, a Novel Isolate from a Methanogenic Wastewater Treatment System.</title>
        <authorList>
            <person name="Matsuura N."/>
            <person name="Tourlousse D.M."/>
            <person name="Sun L."/>
            <person name="Toyonaga M."/>
            <person name="Kuroda K."/>
            <person name="Ohashi A."/>
            <person name="Cruz R."/>
            <person name="Yamaguchi T."/>
            <person name="Sekiguchi Y."/>
        </authorList>
    </citation>
    <scope>NUCLEOTIDE SEQUENCE [LARGE SCALE GENOMIC DNA]</scope>
    <source>
        <strain evidence="4">TC1</strain>
    </source>
</reference>
<dbReference type="InterPro" id="IPR036779">
    <property type="entry name" value="LysM_dom_sf"/>
</dbReference>
<organism evidence="4">
    <name type="scientific">Flexilinea flocculi</name>
    <dbReference type="NCBI Taxonomy" id="1678840"/>
    <lineage>
        <taxon>Bacteria</taxon>
        <taxon>Bacillati</taxon>
        <taxon>Chloroflexota</taxon>
        <taxon>Anaerolineae</taxon>
        <taxon>Anaerolineales</taxon>
        <taxon>Anaerolineaceae</taxon>
        <taxon>Flexilinea</taxon>
    </lineage>
</organism>
<keyword evidence="2" id="KW-0472">Membrane</keyword>
<dbReference type="InterPro" id="IPR011055">
    <property type="entry name" value="Dup_hybrid_motif"/>
</dbReference>
<dbReference type="CDD" id="cd12797">
    <property type="entry name" value="M23_peptidase"/>
    <property type="match status" value="1"/>
</dbReference>
<dbReference type="InterPro" id="IPR018392">
    <property type="entry name" value="LysM"/>
</dbReference>
<keyword evidence="2" id="KW-1133">Transmembrane helix</keyword>
<dbReference type="CDD" id="cd00118">
    <property type="entry name" value="LysM"/>
    <property type="match status" value="1"/>
</dbReference>
<evidence type="ECO:0000256" key="1">
    <source>
        <dbReference type="SAM" id="MobiDB-lite"/>
    </source>
</evidence>
<dbReference type="SUPFAM" id="SSF54106">
    <property type="entry name" value="LysM domain"/>
    <property type="match status" value="1"/>
</dbReference>
<accession>A0A0S7BZE5</accession>
<dbReference type="Pfam" id="PF01476">
    <property type="entry name" value="LysM"/>
    <property type="match status" value="1"/>
</dbReference>
<feature type="domain" description="LysM" evidence="3">
    <location>
        <begin position="136"/>
        <end position="183"/>
    </location>
</feature>
<dbReference type="Gene3D" id="3.10.350.10">
    <property type="entry name" value="LysM domain"/>
    <property type="match status" value="1"/>
</dbReference>
<keyword evidence="5" id="KW-1185">Reference proteome</keyword>
<dbReference type="Pfam" id="PF01551">
    <property type="entry name" value="Peptidase_M23"/>
    <property type="match status" value="1"/>
</dbReference>
<dbReference type="SUPFAM" id="SSF51261">
    <property type="entry name" value="Duplicated hybrid motif"/>
    <property type="match status" value="1"/>
</dbReference>
<keyword evidence="4" id="KW-0378">Hydrolase</keyword>
<dbReference type="Proteomes" id="UP000053370">
    <property type="component" value="Unassembled WGS sequence"/>
</dbReference>
<evidence type="ECO:0000313" key="4">
    <source>
        <dbReference type="EMBL" id="GAP41811.1"/>
    </source>
</evidence>
<feature type="region of interest" description="Disordered" evidence="1">
    <location>
        <begin position="1"/>
        <end position="28"/>
    </location>
</feature>
<dbReference type="InterPro" id="IPR050570">
    <property type="entry name" value="Cell_wall_metabolism_enzyme"/>
</dbReference>
<feature type="transmembrane region" description="Helical" evidence="2">
    <location>
        <begin position="48"/>
        <end position="68"/>
    </location>
</feature>
<gene>
    <name evidence="4" type="ORF">ATC1_131807</name>
</gene>
<name>A0A0S7BZE5_9CHLR</name>
<keyword evidence="2" id="KW-0812">Transmembrane</keyword>
<proteinExistence type="predicted"/>
<dbReference type="PROSITE" id="PS51782">
    <property type="entry name" value="LYSM"/>
    <property type="match status" value="1"/>
</dbReference>
<protein>
    <submittedName>
        <fullName evidence="4">Murein DD-endopeptidase MepM and murein hydrolase activator NlpD, contain LysM domain</fullName>
    </submittedName>
</protein>
<dbReference type="PANTHER" id="PTHR21666">
    <property type="entry name" value="PEPTIDASE-RELATED"/>
    <property type="match status" value="1"/>
</dbReference>
<dbReference type="STRING" id="1678840.ATC1_131807"/>
<dbReference type="GO" id="GO:0004222">
    <property type="term" value="F:metalloendopeptidase activity"/>
    <property type="evidence" value="ECO:0007669"/>
    <property type="project" value="TreeGrafter"/>
</dbReference>
<dbReference type="PANTHER" id="PTHR21666:SF270">
    <property type="entry name" value="MUREIN HYDROLASE ACTIVATOR ENVC"/>
    <property type="match status" value="1"/>
</dbReference>
<sequence length="406" mass="45483">MINNSFENKDQQSQKPAEPRQPPDPVEKKDRWTSIWMKMVWMGFGEKFLQIGSAMITLILICIVLWFMGKYYLRNRSEQQVQTSETVRETITVADAVLPYYNPSYPRLENKEIHEGIFRFSQNHTDLPAKPRSEVIKYTVMPNDTVIAIAEKYNLSPSTILWGNPYTLSDNPHNLLEGMTINILPVDGVYYEWHDGDGLNGVSDVYGVSPEAIIDYPGNKLSIETIGDFSHPNIPAGTWLIVPGGSREFINWSAPLITRENPAVATIYGPGACEAVMDGPLGSGNFVWPTTETWISGYDYSPESNHRAIDIWGKIGNPVYAADAGVVVYAGWNDWGYGNVVMIDHGNGWQTLYAHLDSYNVQCGYYVFSGDVIGGLGTTGNSSGPHLHYEMRYNGVGQNPHNFYPY</sequence>
<evidence type="ECO:0000256" key="2">
    <source>
        <dbReference type="SAM" id="Phobius"/>
    </source>
</evidence>
<dbReference type="OrthoDB" id="9809488at2"/>
<dbReference type="InterPro" id="IPR016047">
    <property type="entry name" value="M23ase_b-sheet_dom"/>
</dbReference>
<dbReference type="AlphaFoldDB" id="A0A0S7BZE5"/>
<evidence type="ECO:0000313" key="5">
    <source>
        <dbReference type="Proteomes" id="UP000053370"/>
    </source>
</evidence>
<dbReference type="RefSeq" id="WP_062283795.1">
    <property type="nucleotide sequence ID" value="NZ_DF968181.1"/>
</dbReference>